<gene>
    <name evidence="2" type="ORF">HDC17400</name>
</gene>
<dbReference type="AlphaFoldDB" id="Q6IIP8"/>
<evidence type="ECO:0000256" key="1">
    <source>
        <dbReference type="SAM" id="MobiDB-lite"/>
    </source>
</evidence>
<feature type="compositionally biased region" description="Basic and acidic residues" evidence="1">
    <location>
        <begin position="47"/>
        <end position="63"/>
    </location>
</feature>
<evidence type="ECO:0000313" key="2">
    <source>
        <dbReference type="EMBL" id="DAA03218.1"/>
    </source>
</evidence>
<accession>Q6IIP8</accession>
<feature type="region of interest" description="Disordered" evidence="1">
    <location>
        <begin position="1"/>
        <end position="63"/>
    </location>
</feature>
<sequence length="96" mass="11028">MTAADQLQFHKGKGDKGKGRDRDRDQERDHRKVYAPKAKPWPTSTLDGDREKISNPKTQKPETRKLEMLKSQQLIIGDVEMRISFGGFDAALNRDF</sequence>
<reference evidence="2" key="1">
    <citation type="journal article" date="2003" name="Genome Biol.">
        <title>An integrated gene annotation and transcriptional profiling approach towards the full gene content of the Drosophila genome.</title>
        <authorList>
            <person name="Hild M."/>
            <person name="Beckmann B."/>
            <person name="Haas S.A."/>
            <person name="Koch B."/>
            <person name="Solovyev V."/>
            <person name="Busold C."/>
            <person name="Fellenberg K."/>
            <person name="Boutros M."/>
            <person name="Vingron M."/>
            <person name="Sauer F."/>
            <person name="Hoheisel J.D."/>
            <person name="Paro R."/>
        </authorList>
    </citation>
    <scope>NUCLEOTIDE SEQUENCE</scope>
</reference>
<dbReference type="EMBL" id="BK003018">
    <property type="protein sequence ID" value="DAA03218.1"/>
    <property type="molecule type" value="Genomic_DNA"/>
</dbReference>
<protein>
    <submittedName>
        <fullName evidence="2">HDC17400</fullName>
    </submittedName>
</protein>
<organism evidence="2">
    <name type="scientific">Drosophila melanogaster</name>
    <name type="common">Fruit fly</name>
    <dbReference type="NCBI Taxonomy" id="7227"/>
    <lineage>
        <taxon>Eukaryota</taxon>
        <taxon>Metazoa</taxon>
        <taxon>Ecdysozoa</taxon>
        <taxon>Arthropoda</taxon>
        <taxon>Hexapoda</taxon>
        <taxon>Insecta</taxon>
        <taxon>Pterygota</taxon>
        <taxon>Neoptera</taxon>
        <taxon>Endopterygota</taxon>
        <taxon>Diptera</taxon>
        <taxon>Brachycera</taxon>
        <taxon>Muscomorpha</taxon>
        <taxon>Ephydroidea</taxon>
        <taxon>Drosophilidae</taxon>
        <taxon>Drosophila</taxon>
        <taxon>Sophophora</taxon>
    </lineage>
</organism>
<proteinExistence type="predicted"/>
<name>Q6IIP8_DROME</name>
<feature type="compositionally biased region" description="Basic and acidic residues" evidence="1">
    <location>
        <begin position="12"/>
        <end position="32"/>
    </location>
</feature>